<feature type="domain" description="Plastocyanin-like" evidence="2">
    <location>
        <begin position="18"/>
        <end position="47"/>
    </location>
</feature>
<dbReference type="EMBL" id="JAZHXI010000015">
    <property type="protein sequence ID" value="KAL2063234.1"/>
    <property type="molecule type" value="Genomic_DNA"/>
</dbReference>
<dbReference type="SUPFAM" id="SSF49503">
    <property type="entry name" value="Cupredoxins"/>
    <property type="match status" value="1"/>
</dbReference>
<dbReference type="InterPro" id="IPR011706">
    <property type="entry name" value="Cu-oxidase_C"/>
</dbReference>
<dbReference type="Gene3D" id="2.60.40.420">
    <property type="entry name" value="Cupredoxins - blue copper proteins"/>
    <property type="match status" value="1"/>
</dbReference>
<dbReference type="Pfam" id="PF07731">
    <property type="entry name" value="Cu-oxidase_2"/>
    <property type="match status" value="1"/>
</dbReference>
<proteinExistence type="predicted"/>
<dbReference type="PROSITE" id="PS00079">
    <property type="entry name" value="MULTICOPPER_OXIDASE1"/>
    <property type="match status" value="1"/>
</dbReference>
<keyword evidence="4" id="KW-1185">Reference proteome</keyword>
<protein>
    <recommendedName>
        <fullName evidence="2">Plastocyanin-like domain-containing protein</fullName>
    </recommendedName>
</protein>
<gene>
    <name evidence="3" type="ORF">VTL71DRAFT_5039</name>
</gene>
<dbReference type="InterPro" id="IPR033138">
    <property type="entry name" value="Cu_oxidase_CS"/>
</dbReference>
<sequence>MVPYGYYQDIYNKVVDLIEQRPGVWAMHCHNGFQASTGMFMQIVQQPMQLRDVLGTWSLDPSNDPPSTCEQGNGSRAKRSIYTQISELVRGYGKALGPIYPSHQGQI</sequence>
<keyword evidence="1" id="KW-0479">Metal-binding</keyword>
<reference evidence="3 4" key="1">
    <citation type="journal article" date="2024" name="Commun. Biol.">
        <title>Comparative genomic analysis of thermophilic fungi reveals convergent evolutionary adaptations and gene losses.</title>
        <authorList>
            <person name="Steindorff A.S."/>
            <person name="Aguilar-Pontes M.V."/>
            <person name="Robinson A.J."/>
            <person name="Andreopoulos B."/>
            <person name="LaButti K."/>
            <person name="Kuo A."/>
            <person name="Mondo S."/>
            <person name="Riley R."/>
            <person name="Otillar R."/>
            <person name="Haridas S."/>
            <person name="Lipzen A."/>
            <person name="Grimwood J."/>
            <person name="Schmutz J."/>
            <person name="Clum A."/>
            <person name="Reid I.D."/>
            <person name="Moisan M.C."/>
            <person name="Butler G."/>
            <person name="Nguyen T.T.M."/>
            <person name="Dewar K."/>
            <person name="Conant G."/>
            <person name="Drula E."/>
            <person name="Henrissat B."/>
            <person name="Hansel C."/>
            <person name="Singer S."/>
            <person name="Hutchinson M.I."/>
            <person name="de Vries R.P."/>
            <person name="Natvig D.O."/>
            <person name="Powell A.J."/>
            <person name="Tsang A."/>
            <person name="Grigoriev I.V."/>
        </authorList>
    </citation>
    <scope>NUCLEOTIDE SEQUENCE [LARGE SCALE GENOMIC DNA]</scope>
    <source>
        <strain evidence="3 4">CBS 494.80</strain>
    </source>
</reference>
<name>A0ABR4C004_9HELO</name>
<evidence type="ECO:0000256" key="1">
    <source>
        <dbReference type="ARBA" id="ARBA00022723"/>
    </source>
</evidence>
<evidence type="ECO:0000313" key="4">
    <source>
        <dbReference type="Proteomes" id="UP001595075"/>
    </source>
</evidence>
<dbReference type="Proteomes" id="UP001595075">
    <property type="component" value="Unassembled WGS sequence"/>
</dbReference>
<accession>A0ABR4C004</accession>
<comment type="caution">
    <text evidence="3">The sequence shown here is derived from an EMBL/GenBank/DDBJ whole genome shotgun (WGS) entry which is preliminary data.</text>
</comment>
<organism evidence="3 4">
    <name type="scientific">Oculimacula yallundae</name>
    <dbReference type="NCBI Taxonomy" id="86028"/>
    <lineage>
        <taxon>Eukaryota</taxon>
        <taxon>Fungi</taxon>
        <taxon>Dikarya</taxon>
        <taxon>Ascomycota</taxon>
        <taxon>Pezizomycotina</taxon>
        <taxon>Leotiomycetes</taxon>
        <taxon>Helotiales</taxon>
        <taxon>Ploettnerulaceae</taxon>
        <taxon>Oculimacula</taxon>
    </lineage>
</organism>
<evidence type="ECO:0000259" key="2">
    <source>
        <dbReference type="Pfam" id="PF07731"/>
    </source>
</evidence>
<evidence type="ECO:0000313" key="3">
    <source>
        <dbReference type="EMBL" id="KAL2063234.1"/>
    </source>
</evidence>
<dbReference type="InterPro" id="IPR008972">
    <property type="entry name" value="Cupredoxin"/>
</dbReference>